<dbReference type="EMBL" id="JACSPW010000001">
    <property type="protein sequence ID" value="MBD8031564.1"/>
    <property type="molecule type" value="Genomic_DNA"/>
</dbReference>
<dbReference type="Proteomes" id="UP000600565">
    <property type="component" value="Unassembled WGS sequence"/>
</dbReference>
<gene>
    <name evidence="2" type="ORF">H9632_00695</name>
</gene>
<protein>
    <submittedName>
        <fullName evidence="2">Transposase</fullName>
    </submittedName>
</protein>
<name>A0ABR8XI04_9BACL</name>
<reference evidence="2 3" key="1">
    <citation type="submission" date="2020-08" db="EMBL/GenBank/DDBJ databases">
        <title>A Genomic Blueprint of the Chicken Gut Microbiome.</title>
        <authorList>
            <person name="Gilroy R."/>
            <person name="Ravi A."/>
            <person name="Getino M."/>
            <person name="Pursley I."/>
            <person name="Horton D.L."/>
            <person name="Alikhan N.-F."/>
            <person name="Baker D."/>
            <person name="Gharbi K."/>
            <person name="Hall N."/>
            <person name="Watson M."/>
            <person name="Adriaenssens E.M."/>
            <person name="Foster-Nyarko E."/>
            <person name="Jarju S."/>
            <person name="Secka A."/>
            <person name="Antonio M."/>
            <person name="Oren A."/>
            <person name="Chaudhuri R."/>
            <person name="La Ragione R.M."/>
            <person name="Hildebrand F."/>
            <person name="Pallen M.J."/>
        </authorList>
    </citation>
    <scope>NUCLEOTIDE SEQUENCE [LARGE SCALE GENOMIC DNA]</scope>
    <source>
        <strain evidence="2 3">Sa1YVA6</strain>
    </source>
</reference>
<evidence type="ECO:0000256" key="1">
    <source>
        <dbReference type="SAM" id="Phobius"/>
    </source>
</evidence>
<feature type="transmembrane region" description="Helical" evidence="1">
    <location>
        <begin position="65"/>
        <end position="85"/>
    </location>
</feature>
<accession>A0ABR8XI04</accession>
<organism evidence="2 3">
    <name type="scientific">Solibacillus merdavium</name>
    <dbReference type="NCBI Taxonomy" id="2762218"/>
    <lineage>
        <taxon>Bacteria</taxon>
        <taxon>Bacillati</taxon>
        <taxon>Bacillota</taxon>
        <taxon>Bacilli</taxon>
        <taxon>Bacillales</taxon>
        <taxon>Caryophanaceae</taxon>
        <taxon>Solibacillus</taxon>
    </lineage>
</organism>
<keyword evidence="1" id="KW-0472">Membrane</keyword>
<keyword evidence="1" id="KW-1133">Transmembrane helix</keyword>
<keyword evidence="1" id="KW-0812">Transmembrane</keyword>
<keyword evidence="3" id="KW-1185">Reference proteome</keyword>
<evidence type="ECO:0000313" key="2">
    <source>
        <dbReference type="EMBL" id="MBD8031564.1"/>
    </source>
</evidence>
<proteinExistence type="predicted"/>
<comment type="caution">
    <text evidence="2">The sequence shown here is derived from an EMBL/GenBank/DDBJ whole genome shotgun (WGS) entry which is preliminary data.</text>
</comment>
<feature type="transmembrane region" description="Helical" evidence="1">
    <location>
        <begin position="26"/>
        <end position="53"/>
    </location>
</feature>
<evidence type="ECO:0000313" key="3">
    <source>
        <dbReference type="Proteomes" id="UP000600565"/>
    </source>
</evidence>
<sequence>MKIILVASTIVVPLIMIYLRKKISKLAIVFNILAVIFVIIFGSIASTSIYQIIIDDAVFMTKIHALFLNELFLISGAYIGLYVIYRLMVLTLEER</sequence>
<dbReference type="RefSeq" id="WP_191702213.1">
    <property type="nucleotide sequence ID" value="NZ_JACSPW010000001.1"/>
</dbReference>